<evidence type="ECO:0000256" key="5">
    <source>
        <dbReference type="ARBA" id="ARBA00023136"/>
    </source>
</evidence>
<dbReference type="Pfam" id="PF02883">
    <property type="entry name" value="Alpha_adaptinC2"/>
    <property type="match status" value="1"/>
</dbReference>
<dbReference type="Proteomes" id="UP000811619">
    <property type="component" value="Unassembled WGS sequence"/>
</dbReference>
<evidence type="ECO:0000313" key="11">
    <source>
        <dbReference type="EMBL" id="KAG5930467.1"/>
    </source>
</evidence>
<comment type="caution">
    <text evidence="11">The sequence shown here is derived from an EMBL/GenBank/DDBJ whole genome shotgun (WGS) entry which is preliminary data.</text>
</comment>
<evidence type="ECO:0000256" key="9">
    <source>
        <dbReference type="SAM" id="MobiDB-lite"/>
    </source>
</evidence>
<keyword evidence="6 7" id="KW-0168">Coated pit</keyword>
<feature type="binding site" evidence="8">
    <location>
        <position position="52"/>
    </location>
    <ligand>
        <name>a 1,2-diacyl-sn-glycero-3-phospho-(1D-myo-inositol-3,4,5-trisphosphate)</name>
        <dbReference type="ChEBI" id="CHEBI:57836"/>
    </ligand>
</feature>
<dbReference type="InterPro" id="IPR003164">
    <property type="entry name" value="Clathrin_a-adaptin_app_sub_C"/>
</dbReference>
<accession>A0A8K0NLY8</accession>
<keyword evidence="3 7" id="KW-0254">Endocytosis</keyword>
<feature type="binding site" evidence="8">
    <location>
        <begin position="65"/>
        <end position="69"/>
    </location>
    <ligand>
        <name>a 1,2-diacyl-sn-glycero-3-phospho-(1D-myo-inositol-3,4,5-trisphosphate)</name>
        <dbReference type="ChEBI" id="CHEBI:57836"/>
    </ligand>
</feature>
<dbReference type="SUPFAM" id="SSF49348">
    <property type="entry name" value="Clathrin adaptor appendage domain"/>
    <property type="match status" value="1"/>
</dbReference>
<evidence type="ECO:0000313" key="12">
    <source>
        <dbReference type="Proteomes" id="UP000811619"/>
    </source>
</evidence>
<keyword evidence="4 7" id="KW-0653">Protein transport</keyword>
<keyword evidence="5 7" id="KW-0472">Membrane</keyword>
<dbReference type="Gene3D" id="2.60.40.1230">
    <property type="match status" value="1"/>
</dbReference>
<evidence type="ECO:0000256" key="4">
    <source>
        <dbReference type="ARBA" id="ARBA00022927"/>
    </source>
</evidence>
<name>A0A8K0NLY8_9HYPO</name>
<keyword evidence="2 7" id="KW-0813">Transport</keyword>
<sequence>MSTPGSGFLGRSGNNNANMRGLVQFIADLRNARARELEEKRINKELANIRQKFKDGSLSGYHRKKYVCKLLYIYILGWDVDFGHLEAVNLISAQKYSEKQIGYLAMTLFLHEKHELLHLVVNSIRKDLLDNNELFNCLALHAIANVGGREMGEALSLEVHRLLISPTSKSFVKKKAALTLLRLYRKHPDIVSPQWAERIIHLMDDADLGVALSVTSLVMALAQDNLDGYKGAYAKAAARLKRIVIDGEYTTDYLYYKVPCPWLQIKLIRLLQYFSPSEDTHVRDMIRESLQKILNLAMESQKNVQQNNAQNAVLFEAINLIIHLDTEHALMKQISSRLGRFIQSRETNVRYLGLEAMTHLAARTETLIPIKQHQEIILGSLKDRDISVRRKGLDLLYSMCDATNARIIVGELLQFLQNADFAIREEMVLKIAILTEKYATDVQWYVDISLRLIAMAGDHVSDEVWQRVIQIVTNNEELQVYAAQTALQYVKSDHCHETLVKIGAYIMGEFGHLVADQPRCSPIEQFVALHGKLSGCSPSTRAMILSCFIKFVNLFPEIKPQLIHTFEVYSHTLDSEMQQRACEYLTLANLPTDDLLRTVCDEMPPFPERESALLSRLHQKHANTSDRRTWVVGGKDANADGSELSMAKPGGLKRTFSSATPMNGSARANGGGKGASDLAGLDMNATTSPAEPKTLRAPNLASAAHLSPGWEKGFEKLMLRADGILYEDGQFQVGVRSEYRGQMACLIIYFSNKSPSPITSFTTTLDLDQSEKNKLSWDVKGLPDSTVAPGSQTQQVVMFESKRVFEKSPTMRISYLAGALQAVTLKLPIAVHKFMDPADLSAEDFFKRWKQVGAGPREAQAIFGVNGGRRELTESFVKNTVEGFRWRLLGMVDPNPKNVVGASVLHTSEGGKFGCLLRLEPNYSTQMIRLTIRATDESVPTVFLKLMQDRLAQGQPTTPDYLSPTREEISDTFRNVMVS</sequence>
<feature type="region of interest" description="Disordered" evidence="9">
    <location>
        <begin position="658"/>
        <end position="693"/>
    </location>
</feature>
<dbReference type="InterPro" id="IPR016024">
    <property type="entry name" value="ARM-type_fold"/>
</dbReference>
<dbReference type="Gene3D" id="1.25.10.10">
    <property type="entry name" value="Leucine-rich Repeat Variant"/>
    <property type="match status" value="1"/>
</dbReference>
<comment type="similarity">
    <text evidence="7">Belongs to the adaptor complexes large subunit family.</text>
</comment>
<feature type="domain" description="Clathrin adaptor alpha/beta/gamma-adaptin appendage Ig-like subdomain" evidence="10">
    <location>
        <begin position="715"/>
        <end position="828"/>
    </location>
</feature>
<dbReference type="Gene3D" id="3.30.310.10">
    <property type="entry name" value="TATA-Binding Protein"/>
    <property type="match status" value="1"/>
</dbReference>
<comment type="subcellular location">
    <subcellularLocation>
        <location evidence="1">Membrane</location>
        <location evidence="1">Coated pit</location>
        <topology evidence="1">Peripheral membrane protein</topology>
        <orientation evidence="1">Cytoplasmic side</orientation>
    </subcellularLocation>
</comment>
<proteinExistence type="inferred from homology"/>
<feature type="binding site" evidence="8">
    <location>
        <position position="61"/>
    </location>
    <ligand>
        <name>a 1,2-diacyl-sn-glycero-3-phospho-(1D-myo-inositol-3,4,5-trisphosphate)</name>
        <dbReference type="ChEBI" id="CHEBI:57836"/>
    </ligand>
</feature>
<evidence type="ECO:0000256" key="8">
    <source>
        <dbReference type="PIRSR" id="PIRSR037091-1"/>
    </source>
</evidence>
<dbReference type="SMART" id="SM00809">
    <property type="entry name" value="Alpha_adaptinC2"/>
    <property type="match status" value="1"/>
</dbReference>
<dbReference type="InterPro" id="IPR013041">
    <property type="entry name" value="Clathrin_app_Ig-like_sf"/>
</dbReference>
<dbReference type="InterPro" id="IPR009028">
    <property type="entry name" value="Coatomer/calthrin_app_sub_C"/>
</dbReference>
<dbReference type="InterPro" id="IPR002553">
    <property type="entry name" value="Clathrin/coatomer_adapt-like_N"/>
</dbReference>
<dbReference type="InterPro" id="IPR050840">
    <property type="entry name" value="Adaptor_Complx_Large_Subunit"/>
</dbReference>
<dbReference type="SUPFAM" id="SSF48371">
    <property type="entry name" value="ARM repeat"/>
    <property type="match status" value="1"/>
</dbReference>
<evidence type="ECO:0000259" key="10">
    <source>
        <dbReference type="SMART" id="SM00809"/>
    </source>
</evidence>
<dbReference type="PANTHER" id="PTHR22780">
    <property type="entry name" value="ADAPTIN, ALPHA/GAMMA/EPSILON"/>
    <property type="match status" value="1"/>
</dbReference>
<dbReference type="InterPro" id="IPR012295">
    <property type="entry name" value="TBP_dom_sf"/>
</dbReference>
<dbReference type="FunFam" id="1.25.10.10:FF:000020">
    <property type="entry name" value="AP-2 complex subunit alpha"/>
    <property type="match status" value="1"/>
</dbReference>
<dbReference type="GO" id="GO:0030122">
    <property type="term" value="C:AP-2 adaptor complex"/>
    <property type="evidence" value="ECO:0007669"/>
    <property type="project" value="InterPro"/>
</dbReference>
<dbReference type="SUPFAM" id="SSF55711">
    <property type="entry name" value="Subdomain of clathrin and coatomer appendage domain"/>
    <property type="match status" value="1"/>
</dbReference>
<organism evidence="11 12">
    <name type="scientific">Claviceps africana</name>
    <dbReference type="NCBI Taxonomy" id="83212"/>
    <lineage>
        <taxon>Eukaryota</taxon>
        <taxon>Fungi</taxon>
        <taxon>Dikarya</taxon>
        <taxon>Ascomycota</taxon>
        <taxon>Pezizomycotina</taxon>
        <taxon>Sordariomycetes</taxon>
        <taxon>Hypocreomycetidae</taxon>
        <taxon>Hypocreales</taxon>
        <taxon>Clavicipitaceae</taxon>
        <taxon>Claviceps</taxon>
    </lineage>
</organism>
<dbReference type="GO" id="GO:0035615">
    <property type="term" value="F:clathrin adaptor activity"/>
    <property type="evidence" value="ECO:0007669"/>
    <property type="project" value="InterPro"/>
</dbReference>
<dbReference type="GO" id="GO:0072583">
    <property type="term" value="P:clathrin-dependent endocytosis"/>
    <property type="evidence" value="ECO:0007669"/>
    <property type="project" value="InterPro"/>
</dbReference>
<evidence type="ECO:0000256" key="7">
    <source>
        <dbReference type="PIRNR" id="PIRNR037091"/>
    </source>
</evidence>
<dbReference type="PIRSF" id="PIRSF037091">
    <property type="entry name" value="AP2_complex_alpha"/>
    <property type="match status" value="1"/>
</dbReference>
<dbReference type="Pfam" id="PF01602">
    <property type="entry name" value="Adaptin_N"/>
    <property type="match status" value="1"/>
</dbReference>
<dbReference type="GO" id="GO:0006886">
    <property type="term" value="P:intracellular protein transport"/>
    <property type="evidence" value="ECO:0007669"/>
    <property type="project" value="UniProtKB-UniRule"/>
</dbReference>
<evidence type="ECO:0000256" key="2">
    <source>
        <dbReference type="ARBA" id="ARBA00022448"/>
    </source>
</evidence>
<dbReference type="Pfam" id="PF02296">
    <property type="entry name" value="Alpha_adaptin_C"/>
    <property type="match status" value="1"/>
</dbReference>
<comment type="function">
    <text evidence="7">Adaptins are components of the adaptor complexes which link clathrin to receptors in coated vesicles. Clathrin-associated protein complexes are believed to interact with the cytoplasmic tails of membrane proteins, leading to their selection and concentration.</text>
</comment>
<dbReference type="InterPro" id="IPR008152">
    <property type="entry name" value="Clathrin_a/b/g-adaptin_app_Ig"/>
</dbReference>
<keyword evidence="12" id="KW-1185">Reference proteome</keyword>
<dbReference type="EMBL" id="SRPY01000013">
    <property type="protein sequence ID" value="KAG5930467.1"/>
    <property type="molecule type" value="Genomic_DNA"/>
</dbReference>
<feature type="binding site" evidence="8">
    <location>
        <begin position="20"/>
        <end position="21"/>
    </location>
    <ligand>
        <name>a 1,2-diacyl-sn-glycero-3-phospho-(1D-myo-inositol-3,4,5-trisphosphate)</name>
        <dbReference type="ChEBI" id="CHEBI:57836"/>
    </ligand>
</feature>
<protein>
    <recommendedName>
        <fullName evidence="7">AP-2 complex subunit alpha</fullName>
    </recommendedName>
</protein>
<evidence type="ECO:0000256" key="1">
    <source>
        <dbReference type="ARBA" id="ARBA00004277"/>
    </source>
</evidence>
<dbReference type="OrthoDB" id="28053at2759"/>
<gene>
    <name evidence="11" type="ORF">E4U42_001039</name>
</gene>
<dbReference type="InterPro" id="IPR017104">
    <property type="entry name" value="AP2_complex_asu"/>
</dbReference>
<evidence type="ECO:0000256" key="3">
    <source>
        <dbReference type="ARBA" id="ARBA00022583"/>
    </source>
</evidence>
<reference evidence="11" key="1">
    <citation type="journal article" date="2020" name="bioRxiv">
        <title>Whole genome comparisons of ergot fungi reveals the divergence and evolution of species within the genus Claviceps are the result of varying mechanisms driving genome evolution and host range expansion.</title>
        <authorList>
            <person name="Wyka S.A."/>
            <person name="Mondo S.J."/>
            <person name="Liu M."/>
            <person name="Dettman J."/>
            <person name="Nalam V."/>
            <person name="Broders K.D."/>
        </authorList>
    </citation>
    <scope>NUCLEOTIDE SEQUENCE</scope>
    <source>
        <strain evidence="11">CCC 489</strain>
    </source>
</reference>
<dbReference type="InterPro" id="IPR011989">
    <property type="entry name" value="ARM-like"/>
</dbReference>
<evidence type="ECO:0000256" key="6">
    <source>
        <dbReference type="ARBA" id="ARBA00023176"/>
    </source>
</evidence>
<dbReference type="AlphaFoldDB" id="A0A8K0NLY8"/>